<comment type="caution">
    <text evidence="8">The sequence shown here is derived from an EMBL/GenBank/DDBJ whole genome shotgun (WGS) entry which is preliminary data.</text>
</comment>
<reference evidence="8 9" key="2">
    <citation type="journal article" date="2021" name="Genomics">
        <title>High-quality reference genome for Clonorchis sinensis.</title>
        <authorList>
            <person name="Young N.D."/>
            <person name="Stroehlein A.J."/>
            <person name="Kinkar L."/>
            <person name="Wang T."/>
            <person name="Sohn W.M."/>
            <person name="Chang B.C.H."/>
            <person name="Kaur P."/>
            <person name="Weisz D."/>
            <person name="Dudchenko O."/>
            <person name="Aiden E.L."/>
            <person name="Korhonen P.K."/>
            <person name="Gasser R.B."/>
        </authorList>
    </citation>
    <scope>NUCLEOTIDE SEQUENCE [LARGE SCALE GENOMIC DNA]</scope>
    <source>
        <strain evidence="8">Cs-k2</strain>
    </source>
</reference>
<dbReference type="InterPro" id="IPR021712">
    <property type="entry name" value="UPF0506"/>
</dbReference>
<sequence length="85" mass="9759">MGFTRVTSIFTALIMLLVVSHTERCRNLGEQCSRFYKDHLPCCWPNKCQQVDEYTGKCVTCIKTDEFCVDSSECCSKSCHLYLCT</sequence>
<accession>A0A8T1MR77</accession>
<evidence type="ECO:0000313" key="8">
    <source>
        <dbReference type="EMBL" id="KAG5451550.1"/>
    </source>
</evidence>
<organism evidence="8 9">
    <name type="scientific">Clonorchis sinensis</name>
    <name type="common">Chinese liver fluke</name>
    <dbReference type="NCBI Taxonomy" id="79923"/>
    <lineage>
        <taxon>Eukaryota</taxon>
        <taxon>Metazoa</taxon>
        <taxon>Spiralia</taxon>
        <taxon>Lophotrochozoa</taxon>
        <taxon>Platyhelminthes</taxon>
        <taxon>Trematoda</taxon>
        <taxon>Digenea</taxon>
        <taxon>Opisthorchiida</taxon>
        <taxon>Opisthorchiata</taxon>
        <taxon>Opisthorchiidae</taxon>
        <taxon>Clonorchis</taxon>
    </lineage>
</organism>
<dbReference type="OrthoDB" id="6225266at2759"/>
<keyword evidence="3 6" id="KW-0732">Signal</keyword>
<gene>
    <name evidence="8" type="ORF">CSKR_104316</name>
</gene>
<feature type="signal peptide" evidence="6">
    <location>
        <begin position="1"/>
        <end position="22"/>
    </location>
</feature>
<evidence type="ECO:0000256" key="5">
    <source>
        <dbReference type="ARBA" id="ARBA00023157"/>
    </source>
</evidence>
<dbReference type="GO" id="GO:0005576">
    <property type="term" value="C:extracellular region"/>
    <property type="evidence" value="ECO:0007669"/>
    <property type="project" value="UniProtKB-SubCell"/>
</dbReference>
<keyword evidence="9" id="KW-1185">Reference proteome</keyword>
<reference evidence="8 9" key="1">
    <citation type="journal article" date="2018" name="Biotechnol. Adv.">
        <title>Improved genomic resources and new bioinformatic workflow for the carcinogenic parasite Clonorchis sinensis: Biotechnological implications.</title>
        <authorList>
            <person name="Wang D."/>
            <person name="Korhonen P.K."/>
            <person name="Gasser R.B."/>
            <person name="Young N.D."/>
        </authorList>
    </citation>
    <scope>NUCLEOTIDE SEQUENCE [LARGE SCALE GENOMIC DNA]</scope>
    <source>
        <strain evidence="8">Cs-k2</strain>
    </source>
</reference>
<feature type="domain" description="UPF0506" evidence="7">
    <location>
        <begin position="25"/>
        <end position="85"/>
    </location>
</feature>
<keyword evidence="5" id="KW-1015">Disulfide bond</keyword>
<dbReference type="Proteomes" id="UP000286415">
    <property type="component" value="Unassembled WGS sequence"/>
</dbReference>
<evidence type="ECO:0000256" key="1">
    <source>
        <dbReference type="ARBA" id="ARBA00004613"/>
    </source>
</evidence>
<evidence type="ECO:0000313" key="9">
    <source>
        <dbReference type="Proteomes" id="UP000286415"/>
    </source>
</evidence>
<evidence type="ECO:0000259" key="7">
    <source>
        <dbReference type="Pfam" id="PF11703"/>
    </source>
</evidence>
<protein>
    <recommendedName>
        <fullName evidence="7">UPF0506 domain-containing protein</fullName>
    </recommendedName>
</protein>
<evidence type="ECO:0000256" key="4">
    <source>
        <dbReference type="ARBA" id="ARBA00022854"/>
    </source>
</evidence>
<evidence type="ECO:0000256" key="3">
    <source>
        <dbReference type="ARBA" id="ARBA00022729"/>
    </source>
</evidence>
<dbReference type="AlphaFoldDB" id="A0A8T1MR77"/>
<keyword evidence="4" id="KW-0960">Knottin</keyword>
<dbReference type="EMBL" id="NIRI02000042">
    <property type="protein sequence ID" value="KAG5451550.1"/>
    <property type="molecule type" value="Genomic_DNA"/>
</dbReference>
<proteinExistence type="predicted"/>
<feature type="chain" id="PRO_5035806051" description="UPF0506 domain-containing protein" evidence="6">
    <location>
        <begin position="23"/>
        <end position="85"/>
    </location>
</feature>
<dbReference type="Pfam" id="PF11703">
    <property type="entry name" value="UPF0506"/>
    <property type="match status" value="1"/>
</dbReference>
<evidence type="ECO:0000256" key="2">
    <source>
        <dbReference type="ARBA" id="ARBA00022525"/>
    </source>
</evidence>
<evidence type="ECO:0000256" key="6">
    <source>
        <dbReference type="SAM" id="SignalP"/>
    </source>
</evidence>
<comment type="subcellular location">
    <subcellularLocation>
        <location evidence="1">Secreted</location>
    </subcellularLocation>
</comment>
<name>A0A8T1MR77_CLOSI</name>
<keyword evidence="2" id="KW-0964">Secreted</keyword>